<dbReference type="GO" id="GO:0004190">
    <property type="term" value="F:aspartic-type endopeptidase activity"/>
    <property type="evidence" value="ECO:0007669"/>
    <property type="project" value="UniProtKB-KW"/>
</dbReference>
<dbReference type="Gene3D" id="3.30.420.10">
    <property type="entry name" value="Ribonuclease H-like superfamily/Ribonuclease H"/>
    <property type="match status" value="1"/>
</dbReference>
<feature type="non-terminal residue" evidence="5">
    <location>
        <position position="1"/>
    </location>
</feature>
<dbReference type="InterPro" id="IPR054722">
    <property type="entry name" value="PolX-like_BBD"/>
</dbReference>
<dbReference type="Pfam" id="PF22936">
    <property type="entry name" value="Pol_BBD"/>
    <property type="match status" value="1"/>
</dbReference>
<sequence length="653" mass="74710">MYKANSIAYTGLVERGRIFKFLHGLNFEYDSIRVQILGKEKLPSLFKVFFIVRSEETRRSVMLDKGNSNTGSVMATRKGPTKRSTFKGKPFTKSSHGEYYTYCKRSRHTKDTYYKHYGKEKVLERISGNKGSTQMWVNQTTSDKENVIENPSTLELDQDIQAFSKEDMDHLRGLLNSRTKPLGSCGLTMNGKSSYNISGLVPQSIWILDSGETNHMTSFPSYFTSYLKESKKKLITVANGDHVPIAGSGNVQLHSSLSLYNVLHVPKLANYLICIHRLIQDWNYVVKFFCSHCVIQNLTTRRTIGVAKEQGGLYYLQHTKIGNNTNKEELPSSQQTTSKTWAASQIWLYHKYLGHPPFGLLKKMFPNLFTKAFVQSFNFEPFDLIHYDIWGPTNNFILWAKWFVSFIDDCTLVTWIFLMKHKYEKSIKRLQSNNGTNFVNLEFSKFLKDNGVVHEMTCVNTPQQNGFAERKNCHLLEGETVPTSTYLINRLPTSKSKCPSQKLATKFEMKVLEKLKYFLGIKVAYSKQGIFISQRKYVLDLLKETGKLGCNTLGVPIEQNHRIGCKESPIIEKSQYQRLMGKLIYLSHTRPDIAYVVSVVSQFSMILGKGTFSRLKGSSNRRSTSRYCMFLGGNLVTWRSKKQNLVTQSSAKA</sequence>
<keyword evidence="1" id="KW-0645">Protease</keyword>
<name>A0A371EPR8_MUCPR</name>
<dbReference type="GO" id="GO:0003676">
    <property type="term" value="F:nucleic acid binding"/>
    <property type="evidence" value="ECO:0007669"/>
    <property type="project" value="InterPro"/>
</dbReference>
<keyword evidence="6" id="KW-1185">Reference proteome</keyword>
<feature type="region of interest" description="Disordered" evidence="3">
    <location>
        <begin position="63"/>
        <end position="88"/>
    </location>
</feature>
<dbReference type="InterPro" id="IPR036397">
    <property type="entry name" value="RNaseH_sf"/>
</dbReference>
<organism evidence="5 6">
    <name type="scientific">Mucuna pruriens</name>
    <name type="common">Velvet bean</name>
    <name type="synonym">Dolichos pruriens</name>
    <dbReference type="NCBI Taxonomy" id="157652"/>
    <lineage>
        <taxon>Eukaryota</taxon>
        <taxon>Viridiplantae</taxon>
        <taxon>Streptophyta</taxon>
        <taxon>Embryophyta</taxon>
        <taxon>Tracheophyta</taxon>
        <taxon>Spermatophyta</taxon>
        <taxon>Magnoliopsida</taxon>
        <taxon>eudicotyledons</taxon>
        <taxon>Gunneridae</taxon>
        <taxon>Pentapetalae</taxon>
        <taxon>rosids</taxon>
        <taxon>fabids</taxon>
        <taxon>Fabales</taxon>
        <taxon>Fabaceae</taxon>
        <taxon>Papilionoideae</taxon>
        <taxon>50 kb inversion clade</taxon>
        <taxon>NPAAA clade</taxon>
        <taxon>indigoferoid/millettioid clade</taxon>
        <taxon>Phaseoleae</taxon>
        <taxon>Mucuna</taxon>
    </lineage>
</organism>
<feature type="domain" description="Retrovirus-related Pol polyprotein from transposon TNT 1-94-like beta-barrel" evidence="4">
    <location>
        <begin position="206"/>
        <end position="279"/>
    </location>
</feature>
<dbReference type="AlphaFoldDB" id="A0A371EPR8"/>
<dbReference type="InterPro" id="IPR043502">
    <property type="entry name" value="DNA/RNA_pol_sf"/>
</dbReference>
<dbReference type="InterPro" id="IPR039537">
    <property type="entry name" value="Retrotran_Ty1/copia-like"/>
</dbReference>
<evidence type="ECO:0000313" key="5">
    <source>
        <dbReference type="EMBL" id="RDX67909.1"/>
    </source>
</evidence>
<evidence type="ECO:0000259" key="4">
    <source>
        <dbReference type="Pfam" id="PF22936"/>
    </source>
</evidence>
<dbReference type="SUPFAM" id="SSF56672">
    <property type="entry name" value="DNA/RNA polymerases"/>
    <property type="match status" value="1"/>
</dbReference>
<evidence type="ECO:0000256" key="2">
    <source>
        <dbReference type="ARBA" id="ARBA00022750"/>
    </source>
</evidence>
<reference evidence="5" key="1">
    <citation type="submission" date="2018-05" db="EMBL/GenBank/DDBJ databases">
        <title>Draft genome of Mucuna pruriens seed.</title>
        <authorList>
            <person name="Nnadi N.E."/>
            <person name="Vos R."/>
            <person name="Hasami M.H."/>
            <person name="Devisetty U.K."/>
            <person name="Aguiy J.C."/>
        </authorList>
    </citation>
    <scope>NUCLEOTIDE SEQUENCE [LARGE SCALE GENOMIC DNA]</scope>
    <source>
        <strain evidence="5">JCA_2017</strain>
    </source>
</reference>
<dbReference type="Proteomes" id="UP000257109">
    <property type="component" value="Unassembled WGS sequence"/>
</dbReference>
<evidence type="ECO:0000256" key="1">
    <source>
        <dbReference type="ARBA" id="ARBA00022670"/>
    </source>
</evidence>
<evidence type="ECO:0000313" key="6">
    <source>
        <dbReference type="Proteomes" id="UP000257109"/>
    </source>
</evidence>
<keyword evidence="2" id="KW-0378">Hydrolase</keyword>
<dbReference type="PANTHER" id="PTHR42648">
    <property type="entry name" value="TRANSPOSASE, PUTATIVE-RELATED"/>
    <property type="match status" value="1"/>
</dbReference>
<dbReference type="GO" id="GO:0006508">
    <property type="term" value="P:proteolysis"/>
    <property type="evidence" value="ECO:0007669"/>
    <property type="project" value="UniProtKB-KW"/>
</dbReference>
<dbReference type="SUPFAM" id="SSF53098">
    <property type="entry name" value="Ribonuclease H-like"/>
    <property type="match status" value="1"/>
</dbReference>
<gene>
    <name evidence="5" type="ORF">CR513_53160</name>
</gene>
<protein>
    <recommendedName>
        <fullName evidence="4">Retrovirus-related Pol polyprotein from transposon TNT 1-94-like beta-barrel domain-containing protein</fullName>
    </recommendedName>
</protein>
<comment type="caution">
    <text evidence="5">The sequence shown here is derived from an EMBL/GenBank/DDBJ whole genome shotgun (WGS) entry which is preliminary data.</text>
</comment>
<keyword evidence="2" id="KW-0064">Aspartyl protease</keyword>
<dbReference type="PANTHER" id="PTHR42648:SF22">
    <property type="entry name" value="REVERSE TRANSCRIPTASE TY1_COPIA-TYPE DOMAIN-CONTAINING PROTEIN"/>
    <property type="match status" value="1"/>
</dbReference>
<proteinExistence type="predicted"/>
<dbReference type="InterPro" id="IPR012337">
    <property type="entry name" value="RNaseH-like_sf"/>
</dbReference>
<accession>A0A371EPR8</accession>
<dbReference type="EMBL" id="QJKJ01012776">
    <property type="protein sequence ID" value="RDX67909.1"/>
    <property type="molecule type" value="Genomic_DNA"/>
</dbReference>
<evidence type="ECO:0000256" key="3">
    <source>
        <dbReference type="SAM" id="MobiDB-lite"/>
    </source>
</evidence>